<feature type="transmembrane region" description="Helical" evidence="1">
    <location>
        <begin position="40"/>
        <end position="58"/>
    </location>
</feature>
<evidence type="ECO:0000256" key="1">
    <source>
        <dbReference type="SAM" id="Phobius"/>
    </source>
</evidence>
<keyword evidence="1" id="KW-0472">Membrane</keyword>
<sequence length="263" mass="28472">MLGGPETVRPLHHRAVVTVGWRAVAAFVRNDLRGTYRDPLLVMIVLAPVIWTIGVAVLTPRVTTMLAERYAFDLVPYYPLVLTAFLLLTSIIITGGLGAFLVLDEVDAGTLTALRVTPVRLSVFFGYRVATVMVVTTAYVIATLSFSGILQPGLVPSLIPIGLVAGLSAVVTLLLILAMASNKIQGLAALRGLGMLIAGLPCLPWFIDSDWNLAFGVLPPYWAVKAFWVAGNHGMWWPYLLGGVVYNLAVAIPLYRRFIAKNT</sequence>
<reference evidence="2 3" key="1">
    <citation type="submission" date="2023-08" db="EMBL/GenBank/DDBJ databases">
        <authorList>
            <person name="Folkvardsen B D."/>
            <person name="Norman A."/>
        </authorList>
    </citation>
    <scope>NUCLEOTIDE SEQUENCE [LARGE SCALE GENOMIC DNA]</scope>
    <source>
        <strain evidence="2 3">Mu0102</strain>
    </source>
</reference>
<feature type="transmembrane region" description="Helical" evidence="1">
    <location>
        <begin position="124"/>
        <end position="146"/>
    </location>
</feature>
<gene>
    <name evidence="2" type="ORF">MU0102_002524</name>
</gene>
<feature type="transmembrane region" description="Helical" evidence="1">
    <location>
        <begin position="78"/>
        <end position="103"/>
    </location>
</feature>
<proteinExistence type="predicted"/>
<organism evidence="2 3">
    <name type="scientific">[Mycobacterium] holstebronense</name>
    <dbReference type="NCBI Taxonomy" id="3064288"/>
    <lineage>
        <taxon>Bacteria</taxon>
        <taxon>Bacillati</taxon>
        <taxon>Actinomycetota</taxon>
        <taxon>Actinomycetes</taxon>
        <taxon>Mycobacteriales</taxon>
        <taxon>Mycobacteriaceae</taxon>
        <taxon>Mycolicibacterium</taxon>
    </lineage>
</organism>
<protein>
    <submittedName>
        <fullName evidence="2">ABC transporter permease</fullName>
    </submittedName>
</protein>
<feature type="transmembrane region" description="Helical" evidence="1">
    <location>
        <begin position="158"/>
        <end position="180"/>
    </location>
</feature>
<evidence type="ECO:0000313" key="3">
    <source>
        <dbReference type="Proteomes" id="UP001190464"/>
    </source>
</evidence>
<dbReference type="EMBL" id="OY726398">
    <property type="protein sequence ID" value="CAJ1505543.1"/>
    <property type="molecule type" value="Genomic_DNA"/>
</dbReference>
<keyword evidence="1" id="KW-1133">Transmembrane helix</keyword>
<dbReference type="Proteomes" id="UP001190464">
    <property type="component" value="Chromosome"/>
</dbReference>
<evidence type="ECO:0000313" key="2">
    <source>
        <dbReference type="EMBL" id="CAJ1505543.1"/>
    </source>
</evidence>
<feature type="transmembrane region" description="Helical" evidence="1">
    <location>
        <begin position="236"/>
        <end position="255"/>
    </location>
</feature>
<feature type="transmembrane region" description="Helical" evidence="1">
    <location>
        <begin position="187"/>
        <end position="207"/>
    </location>
</feature>
<keyword evidence="1" id="KW-0812">Transmembrane</keyword>
<keyword evidence="3" id="KW-1185">Reference proteome</keyword>
<accession>A0ABN9NFJ5</accession>
<name>A0ABN9NFJ5_9MYCO</name>